<dbReference type="SUPFAM" id="SSF48403">
    <property type="entry name" value="Ankyrin repeat"/>
    <property type="match status" value="1"/>
</dbReference>
<feature type="repeat" description="ANK" evidence="3">
    <location>
        <begin position="234"/>
        <end position="266"/>
    </location>
</feature>
<evidence type="ECO:0000256" key="2">
    <source>
        <dbReference type="ARBA" id="ARBA00023043"/>
    </source>
</evidence>
<feature type="repeat" description="ANK" evidence="3">
    <location>
        <begin position="300"/>
        <end position="324"/>
    </location>
</feature>
<dbReference type="Pfam" id="PF12796">
    <property type="entry name" value="Ank_2"/>
    <property type="match status" value="1"/>
</dbReference>
<keyword evidence="2 3" id="KW-0040">ANK repeat</keyword>
<dbReference type="PANTHER" id="PTHR24198">
    <property type="entry name" value="ANKYRIN REPEAT AND PROTEIN KINASE DOMAIN-CONTAINING PROTEIN"/>
    <property type="match status" value="1"/>
</dbReference>
<dbReference type="InterPro" id="IPR036770">
    <property type="entry name" value="Ankyrin_rpt-contain_sf"/>
</dbReference>
<evidence type="ECO:0000313" key="5">
    <source>
        <dbReference type="Proteomes" id="UP000076420"/>
    </source>
</evidence>
<gene>
    <name evidence="4" type="primary">106060908</name>
</gene>
<dbReference type="SMART" id="SM00248">
    <property type="entry name" value="ANK"/>
    <property type="match status" value="6"/>
</dbReference>
<dbReference type="Proteomes" id="UP000076420">
    <property type="component" value="Unassembled WGS sequence"/>
</dbReference>
<evidence type="ECO:0000313" key="4">
    <source>
        <dbReference type="EnsemblMetazoa" id="BGLB033921-PA"/>
    </source>
</evidence>
<sequence length="416" mass="45385">MSNSFDKKVLRKQDALHESSGATFYNNRASLGYTSSECCAIGNERPFKTLDDSISIISNKTEPSPKLPLKKNAKSPSNFRAHNVRTLSDVTENLTKLHGKQCLETMSMLEGSTTPKIPVKKNMSFVNKLRAITKMRSLSQSKGETENVDDSPPVVDHDVGLVCLIEDSPMRILKFAQNGNAKEVARIVQTDPSRLHAKNNQGQNALHLASLKGHQQVVEVLIEFHPDLDVVDNHGNTALHLAVSSKKPEIIDLLLKSGANPTIKNHLHMMPIHVAAELNNIDVVNVLLDNGVDANWTGESGMTALHYAAAKDNGEVMKVMMQRGGKPCKKCDYGYYPIHIAAKCAAASAMEAIIDKALQAGYTREQILSFKDRENNLPLHAAVNGGNIKAVKVCLIAGASVKAQQLCQIRIAAMIT</sequence>
<name>A0A2C9LQS1_BIOGL</name>
<dbReference type="Pfam" id="PF00023">
    <property type="entry name" value="Ank"/>
    <property type="match status" value="1"/>
</dbReference>
<dbReference type="VEuPathDB" id="VectorBase:BGLB033921"/>
<evidence type="ECO:0000256" key="1">
    <source>
        <dbReference type="ARBA" id="ARBA00022737"/>
    </source>
</evidence>
<dbReference type="Pfam" id="PF13637">
    <property type="entry name" value="Ank_4"/>
    <property type="match status" value="1"/>
</dbReference>
<dbReference type="Gene3D" id="1.25.40.20">
    <property type="entry name" value="Ankyrin repeat-containing domain"/>
    <property type="match status" value="2"/>
</dbReference>
<reference evidence="4" key="1">
    <citation type="submission" date="2020-05" db="UniProtKB">
        <authorList>
            <consortium name="EnsemblMetazoa"/>
        </authorList>
    </citation>
    <scope>IDENTIFICATION</scope>
    <source>
        <strain evidence="4">BB02</strain>
    </source>
</reference>
<feature type="repeat" description="ANK" evidence="3">
    <location>
        <begin position="374"/>
        <end position="406"/>
    </location>
</feature>
<keyword evidence="1" id="KW-0677">Repeat</keyword>
<evidence type="ECO:0000256" key="3">
    <source>
        <dbReference type="PROSITE-ProRule" id="PRU00023"/>
    </source>
</evidence>
<dbReference type="PANTHER" id="PTHR24198:SF165">
    <property type="entry name" value="ANKYRIN REPEAT-CONTAINING PROTEIN-RELATED"/>
    <property type="match status" value="1"/>
</dbReference>
<dbReference type="PRINTS" id="PR01415">
    <property type="entry name" value="ANKYRIN"/>
</dbReference>
<dbReference type="EnsemblMetazoa" id="BGLB033921-RA">
    <property type="protein sequence ID" value="BGLB033921-PA"/>
    <property type="gene ID" value="BGLB033921"/>
</dbReference>
<dbReference type="PROSITE" id="PS50088">
    <property type="entry name" value="ANK_REPEAT"/>
    <property type="match status" value="5"/>
</dbReference>
<feature type="repeat" description="ANK" evidence="3">
    <location>
        <begin position="201"/>
        <end position="233"/>
    </location>
</feature>
<dbReference type="VEuPathDB" id="VectorBase:BGLAX_037736"/>
<dbReference type="AlphaFoldDB" id="A0A2C9LQS1"/>
<accession>A0A2C9LQS1</accession>
<dbReference type="STRING" id="6526.A0A2C9LQS1"/>
<organism evidence="4 5">
    <name type="scientific">Biomphalaria glabrata</name>
    <name type="common">Bloodfluke planorb</name>
    <name type="synonym">Freshwater snail</name>
    <dbReference type="NCBI Taxonomy" id="6526"/>
    <lineage>
        <taxon>Eukaryota</taxon>
        <taxon>Metazoa</taxon>
        <taxon>Spiralia</taxon>
        <taxon>Lophotrochozoa</taxon>
        <taxon>Mollusca</taxon>
        <taxon>Gastropoda</taxon>
        <taxon>Heterobranchia</taxon>
        <taxon>Euthyneura</taxon>
        <taxon>Panpulmonata</taxon>
        <taxon>Hygrophila</taxon>
        <taxon>Lymnaeoidea</taxon>
        <taxon>Planorbidae</taxon>
        <taxon>Biomphalaria</taxon>
    </lineage>
</organism>
<dbReference type="KEGG" id="bgt:106060908"/>
<proteinExistence type="predicted"/>
<feature type="repeat" description="ANK" evidence="3">
    <location>
        <begin position="267"/>
        <end position="299"/>
    </location>
</feature>
<dbReference type="PROSITE" id="PS50297">
    <property type="entry name" value="ANK_REP_REGION"/>
    <property type="match status" value="4"/>
</dbReference>
<protein>
    <submittedName>
        <fullName evidence="4">Uncharacterized protein</fullName>
    </submittedName>
</protein>
<dbReference type="InterPro" id="IPR002110">
    <property type="entry name" value="Ankyrin_rpt"/>
</dbReference>